<organism evidence="2 3">
    <name type="scientific">Rhizopus stolonifer</name>
    <name type="common">Rhizopus nigricans</name>
    <dbReference type="NCBI Taxonomy" id="4846"/>
    <lineage>
        <taxon>Eukaryota</taxon>
        <taxon>Fungi</taxon>
        <taxon>Fungi incertae sedis</taxon>
        <taxon>Mucoromycota</taxon>
        <taxon>Mucoromycotina</taxon>
        <taxon>Mucoromycetes</taxon>
        <taxon>Mucorales</taxon>
        <taxon>Mucorineae</taxon>
        <taxon>Rhizopodaceae</taxon>
        <taxon>Rhizopus</taxon>
    </lineage>
</organism>
<gene>
    <name evidence="2" type="ORF">CU098_007689</name>
</gene>
<reference evidence="2 3" key="1">
    <citation type="journal article" date="2018" name="G3 (Bethesda)">
        <title>Phylogenetic and Phylogenomic Definition of Rhizopus Species.</title>
        <authorList>
            <person name="Gryganskyi A.P."/>
            <person name="Golan J."/>
            <person name="Dolatabadi S."/>
            <person name="Mondo S."/>
            <person name="Robb S."/>
            <person name="Idnurm A."/>
            <person name="Muszewska A."/>
            <person name="Steczkiewicz K."/>
            <person name="Masonjones S."/>
            <person name="Liao H.L."/>
            <person name="Gajdeczka M.T."/>
            <person name="Anike F."/>
            <person name="Vuek A."/>
            <person name="Anishchenko I.M."/>
            <person name="Voigt K."/>
            <person name="de Hoog G.S."/>
            <person name="Smith M.E."/>
            <person name="Heitman J."/>
            <person name="Vilgalys R."/>
            <person name="Stajich J.E."/>
        </authorList>
    </citation>
    <scope>NUCLEOTIDE SEQUENCE [LARGE SCALE GENOMIC DNA]</scope>
    <source>
        <strain evidence="2 3">LSU 92-RS-03</strain>
    </source>
</reference>
<protein>
    <submittedName>
        <fullName evidence="2">Uncharacterized protein</fullName>
    </submittedName>
</protein>
<accession>A0A367KJ89</accession>
<feature type="region of interest" description="Disordered" evidence="1">
    <location>
        <begin position="61"/>
        <end position="84"/>
    </location>
</feature>
<comment type="caution">
    <text evidence="2">The sequence shown here is derived from an EMBL/GenBank/DDBJ whole genome shotgun (WGS) entry which is preliminary data.</text>
</comment>
<keyword evidence="3" id="KW-1185">Reference proteome</keyword>
<evidence type="ECO:0000313" key="3">
    <source>
        <dbReference type="Proteomes" id="UP000253551"/>
    </source>
</evidence>
<proteinExistence type="predicted"/>
<dbReference type="AlphaFoldDB" id="A0A367KJ89"/>
<evidence type="ECO:0000313" key="2">
    <source>
        <dbReference type="EMBL" id="RCI02293.1"/>
    </source>
</evidence>
<feature type="region of interest" description="Disordered" evidence="1">
    <location>
        <begin position="1"/>
        <end position="20"/>
    </location>
</feature>
<sequence>MRRNRNQNQNARREERERHANDLFKKGLDDLIIVLKANHSYLAGDEIQIPTTIEHVDETVNMPQNPETNTADHEEESNVSDITDTDHFVKYLAEEDSMSASDYSI</sequence>
<feature type="compositionally biased region" description="Low complexity" evidence="1">
    <location>
        <begin position="1"/>
        <end position="10"/>
    </location>
</feature>
<name>A0A367KJ89_RHIST</name>
<feature type="compositionally biased region" description="Basic and acidic residues" evidence="1">
    <location>
        <begin position="11"/>
        <end position="20"/>
    </location>
</feature>
<evidence type="ECO:0000256" key="1">
    <source>
        <dbReference type="SAM" id="MobiDB-lite"/>
    </source>
</evidence>
<dbReference type="Proteomes" id="UP000253551">
    <property type="component" value="Unassembled WGS sequence"/>
</dbReference>
<dbReference type="EMBL" id="PJQM01001454">
    <property type="protein sequence ID" value="RCI02293.1"/>
    <property type="molecule type" value="Genomic_DNA"/>
</dbReference>